<dbReference type="GO" id="GO:0008233">
    <property type="term" value="F:peptidase activity"/>
    <property type="evidence" value="ECO:0007669"/>
    <property type="project" value="UniProtKB-KW"/>
</dbReference>
<dbReference type="Proteomes" id="UP000198861">
    <property type="component" value="Unassembled WGS sequence"/>
</dbReference>
<dbReference type="AlphaFoldDB" id="A0A1I4CEE4"/>
<protein>
    <submittedName>
        <fullName evidence="3">Transglutaminase-like enzyme, putative cysteine protease</fullName>
    </submittedName>
</protein>
<proteinExistence type="predicted"/>
<evidence type="ECO:0000259" key="1">
    <source>
        <dbReference type="SMART" id="SM00460"/>
    </source>
</evidence>
<name>A0A1I4CEE4_9GAMM</name>
<organism evidence="3 5">
    <name type="scientific">Azotobacter beijerinckii</name>
    <dbReference type="NCBI Taxonomy" id="170623"/>
    <lineage>
        <taxon>Bacteria</taxon>
        <taxon>Pseudomonadati</taxon>
        <taxon>Pseudomonadota</taxon>
        <taxon>Gammaproteobacteria</taxon>
        <taxon>Pseudomonadales</taxon>
        <taxon>Pseudomonadaceae</taxon>
        <taxon>Azotobacter</taxon>
    </lineage>
</organism>
<sequence length="286" mass="31956">MQRYRIFHRTYYRFSRPVELGPHALLLRPRESHELRIESSTLKIVPPATLNWHRDVEDNCVAIATFKAASSDQLLIESEAVIQQYNEKPLDFLVADYAVNYPFVYRPEDRAVLSPYMDFARQADRDRLAEWLGKLWQPGEPIQTYALLQRINEQIPRTLAYRMREEPGVQSAGETLALGMGSCRDFANLFMEAARLLGLPARFVSGYLHVEPTGLHGGSTHAWAEVYLPGAGWKGFDPTHGELVGANHIAVAVAHLPASVPPVAGSYLGPPNAGRLEVGVWVTGLN</sequence>
<dbReference type="PANTHER" id="PTHR33490:SF1">
    <property type="entry name" value="SLL1233 PROTEIN"/>
    <property type="match status" value="1"/>
</dbReference>
<dbReference type="GO" id="GO:0006508">
    <property type="term" value="P:proteolysis"/>
    <property type="evidence" value="ECO:0007669"/>
    <property type="project" value="UniProtKB-KW"/>
</dbReference>
<evidence type="ECO:0000313" key="5">
    <source>
        <dbReference type="Proteomes" id="UP000199579"/>
    </source>
</evidence>
<reference evidence="2 4" key="1">
    <citation type="submission" date="2016-10" db="EMBL/GenBank/DDBJ databases">
        <authorList>
            <person name="Varghese N."/>
            <person name="Submissions S."/>
        </authorList>
    </citation>
    <scope>NUCLEOTIDE SEQUENCE [LARGE SCALE GENOMIC DNA]</scope>
    <source>
        <strain evidence="2 4">DSM 282</strain>
    </source>
</reference>
<dbReference type="EMBL" id="FOSX01000024">
    <property type="protein sequence ID" value="SFK78980.1"/>
    <property type="molecule type" value="Genomic_DNA"/>
</dbReference>
<dbReference type="InterPro" id="IPR013589">
    <property type="entry name" value="Bac_transglu_N"/>
</dbReference>
<dbReference type="Gene3D" id="3.10.620.30">
    <property type="match status" value="1"/>
</dbReference>
<dbReference type="EMBL" id="FOKJ01000025">
    <property type="protein sequence ID" value="SFB23019.1"/>
    <property type="molecule type" value="Genomic_DNA"/>
</dbReference>
<dbReference type="RefSeq" id="WP_090938754.1">
    <property type="nucleotide sequence ID" value="NZ_FOKJ01000025.1"/>
</dbReference>
<evidence type="ECO:0000313" key="3">
    <source>
        <dbReference type="EMBL" id="SFK78980.1"/>
    </source>
</evidence>
<dbReference type="SMART" id="SM00460">
    <property type="entry name" value="TGc"/>
    <property type="match status" value="1"/>
</dbReference>
<dbReference type="Proteomes" id="UP000199579">
    <property type="component" value="Unassembled WGS sequence"/>
</dbReference>
<reference evidence="3 5" key="2">
    <citation type="submission" date="2016-10" db="EMBL/GenBank/DDBJ databases">
        <authorList>
            <person name="de Groot N.N."/>
        </authorList>
    </citation>
    <scope>NUCLEOTIDE SEQUENCE [LARGE SCALE GENOMIC DNA]</scope>
    <source>
        <strain evidence="3 5">DSM 381</strain>
    </source>
</reference>
<dbReference type="SUPFAM" id="SSF54001">
    <property type="entry name" value="Cysteine proteinases"/>
    <property type="match status" value="1"/>
</dbReference>
<dbReference type="InterPro" id="IPR038765">
    <property type="entry name" value="Papain-like_cys_pep_sf"/>
</dbReference>
<keyword evidence="3" id="KW-0645">Protease</keyword>
<accession>A0A1I4CEE4</accession>
<feature type="domain" description="Transglutaminase-like" evidence="1">
    <location>
        <begin position="175"/>
        <end position="240"/>
    </location>
</feature>
<dbReference type="Pfam" id="PF08379">
    <property type="entry name" value="Bact_transglu_N"/>
    <property type="match status" value="1"/>
</dbReference>
<keyword evidence="4" id="KW-1185">Reference proteome</keyword>
<evidence type="ECO:0000313" key="2">
    <source>
        <dbReference type="EMBL" id="SFB23019.1"/>
    </source>
</evidence>
<dbReference type="InterPro" id="IPR002931">
    <property type="entry name" value="Transglutaminase-like"/>
</dbReference>
<gene>
    <name evidence="2" type="ORF">SAMN04244571_01870</name>
    <name evidence="3" type="ORF">SAMN04244574_01866</name>
</gene>
<dbReference type="PANTHER" id="PTHR33490">
    <property type="entry name" value="BLR5614 PROTEIN-RELATED"/>
    <property type="match status" value="1"/>
</dbReference>
<keyword evidence="3" id="KW-0378">Hydrolase</keyword>
<dbReference type="Pfam" id="PF01841">
    <property type="entry name" value="Transglut_core"/>
    <property type="match status" value="1"/>
</dbReference>
<evidence type="ECO:0000313" key="4">
    <source>
        <dbReference type="Proteomes" id="UP000198861"/>
    </source>
</evidence>